<dbReference type="InParanoid" id="C7PYW6"/>
<accession>C7PYW6</accession>
<proteinExistence type="predicted"/>
<dbReference type="AlphaFoldDB" id="C7PYW6"/>
<protein>
    <submittedName>
        <fullName evidence="2">Uncharacterized protein</fullName>
    </submittedName>
</protein>
<evidence type="ECO:0000313" key="2">
    <source>
        <dbReference type="EMBL" id="ACU69522.1"/>
    </source>
</evidence>
<gene>
    <name evidence="2" type="ordered locus">Caci_0585</name>
</gene>
<dbReference type="EMBL" id="CP001700">
    <property type="protein sequence ID" value="ACU69522.1"/>
    <property type="molecule type" value="Genomic_DNA"/>
</dbReference>
<dbReference type="RefSeq" id="WP_012784817.1">
    <property type="nucleotide sequence ID" value="NC_013131.1"/>
</dbReference>
<name>C7PYW6_CATAD</name>
<sequence>MNTIPTGAEPAEEQRRDSGAGADGELVDELQDDPRDDLPDALVLETARRIIASDAAIIHRLGTI</sequence>
<reference evidence="2 3" key="1">
    <citation type="journal article" date="2009" name="Stand. Genomic Sci.">
        <title>Complete genome sequence of Catenulispora acidiphila type strain (ID 139908).</title>
        <authorList>
            <person name="Copeland A."/>
            <person name="Lapidus A."/>
            <person name="Glavina Del Rio T."/>
            <person name="Nolan M."/>
            <person name="Lucas S."/>
            <person name="Chen F."/>
            <person name="Tice H."/>
            <person name="Cheng J.F."/>
            <person name="Bruce D."/>
            <person name="Goodwin L."/>
            <person name="Pitluck S."/>
            <person name="Mikhailova N."/>
            <person name="Pati A."/>
            <person name="Ivanova N."/>
            <person name="Mavromatis K."/>
            <person name="Chen A."/>
            <person name="Palaniappan K."/>
            <person name="Chain P."/>
            <person name="Land M."/>
            <person name="Hauser L."/>
            <person name="Chang Y.J."/>
            <person name="Jeffries C.D."/>
            <person name="Chertkov O."/>
            <person name="Brettin T."/>
            <person name="Detter J.C."/>
            <person name="Han C."/>
            <person name="Ali Z."/>
            <person name="Tindall B.J."/>
            <person name="Goker M."/>
            <person name="Bristow J."/>
            <person name="Eisen J.A."/>
            <person name="Markowitz V."/>
            <person name="Hugenholtz P."/>
            <person name="Kyrpides N.C."/>
            <person name="Klenk H.P."/>
        </authorList>
    </citation>
    <scope>NUCLEOTIDE SEQUENCE [LARGE SCALE GENOMIC DNA]</scope>
    <source>
        <strain evidence="3">DSM 44928 / JCM 14897 / NBRC 102108 / NRRL B-24433 / ID139908</strain>
    </source>
</reference>
<dbReference type="HOGENOM" id="CLU_2859462_0_0_11"/>
<dbReference type="Proteomes" id="UP000000851">
    <property type="component" value="Chromosome"/>
</dbReference>
<dbReference type="KEGG" id="cai:Caci_0585"/>
<keyword evidence="3" id="KW-1185">Reference proteome</keyword>
<evidence type="ECO:0000256" key="1">
    <source>
        <dbReference type="SAM" id="MobiDB-lite"/>
    </source>
</evidence>
<evidence type="ECO:0000313" key="3">
    <source>
        <dbReference type="Proteomes" id="UP000000851"/>
    </source>
</evidence>
<dbReference type="STRING" id="479433.Caci_0585"/>
<organism evidence="2 3">
    <name type="scientific">Catenulispora acidiphila (strain DSM 44928 / JCM 14897 / NBRC 102108 / NRRL B-24433 / ID139908)</name>
    <dbReference type="NCBI Taxonomy" id="479433"/>
    <lineage>
        <taxon>Bacteria</taxon>
        <taxon>Bacillati</taxon>
        <taxon>Actinomycetota</taxon>
        <taxon>Actinomycetes</taxon>
        <taxon>Catenulisporales</taxon>
        <taxon>Catenulisporaceae</taxon>
        <taxon>Catenulispora</taxon>
    </lineage>
</organism>
<feature type="region of interest" description="Disordered" evidence="1">
    <location>
        <begin position="1"/>
        <end position="37"/>
    </location>
</feature>